<evidence type="ECO:0000313" key="2">
    <source>
        <dbReference type="EMBL" id="CAB4160623.1"/>
    </source>
</evidence>
<feature type="compositionally biased region" description="Basic and acidic residues" evidence="1">
    <location>
        <begin position="55"/>
        <end position="70"/>
    </location>
</feature>
<feature type="region of interest" description="Disordered" evidence="1">
    <location>
        <begin position="198"/>
        <end position="238"/>
    </location>
</feature>
<name>A0A6J5NP35_9CAUD</name>
<proteinExistence type="predicted"/>
<accession>A0A6J5NP35</accession>
<evidence type="ECO:0000256" key="1">
    <source>
        <dbReference type="SAM" id="MobiDB-lite"/>
    </source>
</evidence>
<gene>
    <name evidence="2" type="ORF">UFOVP773_7</name>
</gene>
<reference evidence="2" key="1">
    <citation type="submission" date="2020-04" db="EMBL/GenBank/DDBJ databases">
        <authorList>
            <person name="Chiriac C."/>
            <person name="Salcher M."/>
            <person name="Ghai R."/>
            <person name="Kavagutti S V."/>
        </authorList>
    </citation>
    <scope>NUCLEOTIDE SEQUENCE</scope>
</reference>
<feature type="region of interest" description="Disordered" evidence="1">
    <location>
        <begin position="1"/>
        <end position="84"/>
    </location>
</feature>
<organism evidence="2">
    <name type="scientific">uncultured Caudovirales phage</name>
    <dbReference type="NCBI Taxonomy" id="2100421"/>
    <lineage>
        <taxon>Viruses</taxon>
        <taxon>Duplodnaviria</taxon>
        <taxon>Heunggongvirae</taxon>
        <taxon>Uroviricota</taxon>
        <taxon>Caudoviricetes</taxon>
        <taxon>Peduoviridae</taxon>
        <taxon>Maltschvirus</taxon>
        <taxon>Maltschvirus maltsch</taxon>
    </lineage>
</organism>
<evidence type="ECO:0008006" key="3">
    <source>
        <dbReference type="Google" id="ProtNLM"/>
    </source>
</evidence>
<dbReference type="EMBL" id="LR796702">
    <property type="protein sequence ID" value="CAB4160623.1"/>
    <property type="molecule type" value="Genomic_DNA"/>
</dbReference>
<feature type="compositionally biased region" description="Low complexity" evidence="1">
    <location>
        <begin position="16"/>
        <end position="32"/>
    </location>
</feature>
<sequence length="258" mass="28778">MSEEVIAEQPAPEQVATAAPEPEIAAPEVAPEGEQNEPAKVFTQGDLDAAIGKRLAREQRKWEREQKQAEAPKPVPVEQVRPEQFTTTDEYVEALTTSKAQQIVQQQQFEKQRQELIGGYHDKEEVARDKYEDFEQVAYNPKLPITDVMAQTIQASDNGPDIAYFLGTNPKEADRISRLVPLLQAKEIGRLEAKIASDPVTKQTSKAPAPISPVTPRNGGSSSFDTTDARSIKTMTTSQWIDAERQRQVKILEAKRSR</sequence>
<protein>
    <recommendedName>
        <fullName evidence="3">Scaffolding protein</fullName>
    </recommendedName>
</protein>